<dbReference type="STRING" id="857290.HMPREF9156_01116"/>
<dbReference type="InterPro" id="IPR027417">
    <property type="entry name" value="P-loop_NTPase"/>
</dbReference>
<evidence type="ECO:0000256" key="1">
    <source>
        <dbReference type="ARBA" id="ARBA00012417"/>
    </source>
</evidence>
<dbReference type="AlphaFoldDB" id="J0WZT1"/>
<dbReference type="GO" id="GO:0009360">
    <property type="term" value="C:DNA polymerase III complex"/>
    <property type="evidence" value="ECO:0007669"/>
    <property type="project" value="TreeGrafter"/>
</dbReference>
<evidence type="ECO:0000256" key="3">
    <source>
        <dbReference type="ARBA" id="ARBA00022695"/>
    </source>
</evidence>
<gene>
    <name evidence="9" type="ORF">HMPREF9156_01116</name>
</gene>
<feature type="domain" description="DNA polymerase III delta subunit-like C-terminal" evidence="8">
    <location>
        <begin position="203"/>
        <end position="312"/>
    </location>
</feature>
<comment type="similarity">
    <text evidence="6">Belongs to the DNA polymerase HolA subunit family.</text>
</comment>
<dbReference type="Proteomes" id="UP000006415">
    <property type="component" value="Unassembled WGS sequence"/>
</dbReference>
<dbReference type="InterPro" id="IPR005790">
    <property type="entry name" value="DNA_polIII_delta"/>
</dbReference>
<evidence type="ECO:0000313" key="10">
    <source>
        <dbReference type="Proteomes" id="UP000006415"/>
    </source>
</evidence>
<dbReference type="GO" id="GO:0006261">
    <property type="term" value="P:DNA-templated DNA replication"/>
    <property type="evidence" value="ECO:0007669"/>
    <property type="project" value="TreeGrafter"/>
</dbReference>
<evidence type="ECO:0000256" key="5">
    <source>
        <dbReference type="ARBA" id="ARBA00022932"/>
    </source>
</evidence>
<keyword evidence="4" id="KW-0235">DNA replication</keyword>
<protein>
    <recommendedName>
        <fullName evidence="1">DNA-directed DNA polymerase</fullName>
        <ecNumber evidence="1">2.7.7.7</ecNumber>
    </recommendedName>
</protein>
<dbReference type="PANTHER" id="PTHR34388">
    <property type="entry name" value="DNA POLYMERASE III SUBUNIT DELTA"/>
    <property type="match status" value="1"/>
</dbReference>
<dbReference type="NCBIfam" id="TIGR01128">
    <property type="entry name" value="holA"/>
    <property type="match status" value="1"/>
</dbReference>
<evidence type="ECO:0000256" key="2">
    <source>
        <dbReference type="ARBA" id="ARBA00022679"/>
    </source>
</evidence>
<comment type="catalytic activity">
    <reaction evidence="7">
        <text>DNA(n) + a 2'-deoxyribonucleoside 5'-triphosphate = DNA(n+1) + diphosphate</text>
        <dbReference type="Rhea" id="RHEA:22508"/>
        <dbReference type="Rhea" id="RHEA-COMP:17339"/>
        <dbReference type="Rhea" id="RHEA-COMP:17340"/>
        <dbReference type="ChEBI" id="CHEBI:33019"/>
        <dbReference type="ChEBI" id="CHEBI:61560"/>
        <dbReference type="ChEBI" id="CHEBI:173112"/>
        <dbReference type="EC" id="2.7.7.7"/>
    </reaction>
</comment>
<dbReference type="OrthoDB" id="8478864at2"/>
<dbReference type="EMBL" id="AGZS01000006">
    <property type="protein sequence ID" value="EJD64621.1"/>
    <property type="molecule type" value="Genomic_DNA"/>
</dbReference>
<reference evidence="9 10" key="1">
    <citation type="submission" date="2012-01" db="EMBL/GenBank/DDBJ databases">
        <title>The Genome Sequence of Scardovia wiggsiae F0424.</title>
        <authorList>
            <consortium name="The Broad Institute Genome Sequencing Platform"/>
            <person name="Earl A."/>
            <person name="Ward D."/>
            <person name="Feldgarden M."/>
            <person name="Gevers D."/>
            <person name="Izard J."/>
            <person name="Ganesan A."/>
            <person name="Baranova O.V."/>
            <person name="Blanton J.M."/>
            <person name="Tanner A.C."/>
            <person name="Mathney J."/>
            <person name="Dewhirst F.E."/>
            <person name="Young S.K."/>
            <person name="Zeng Q."/>
            <person name="Gargeya S."/>
            <person name="Fitzgerald M."/>
            <person name="Haas B."/>
            <person name="Abouelleil A."/>
            <person name="Alvarado L."/>
            <person name="Arachchi H.M."/>
            <person name="Berlin A."/>
            <person name="Chapman S.B."/>
            <person name="Gearin G."/>
            <person name="Goldberg J."/>
            <person name="Griggs A."/>
            <person name="Gujja S."/>
            <person name="Hansen M."/>
            <person name="Heiman D."/>
            <person name="Howarth C."/>
            <person name="Larimer J."/>
            <person name="Lui A."/>
            <person name="MacDonald P.J.P."/>
            <person name="McCowen C."/>
            <person name="Montmayeur A."/>
            <person name="Murphy C."/>
            <person name="Neiman D."/>
            <person name="Pearson M."/>
            <person name="Priest M."/>
            <person name="Roberts A."/>
            <person name="Saif S."/>
            <person name="Shea T."/>
            <person name="Sisk P."/>
            <person name="Stolte C."/>
            <person name="Sykes S."/>
            <person name="Wortman J."/>
            <person name="Nusbaum C."/>
            <person name="Birren B."/>
        </authorList>
    </citation>
    <scope>NUCLEOTIDE SEQUENCE [LARGE SCALE GENOMIC DNA]</scope>
    <source>
        <strain evidence="9 10">F0424</strain>
    </source>
</reference>
<dbReference type="GO" id="GO:0003677">
    <property type="term" value="F:DNA binding"/>
    <property type="evidence" value="ECO:0007669"/>
    <property type="project" value="InterPro"/>
</dbReference>
<evidence type="ECO:0000313" key="9">
    <source>
        <dbReference type="EMBL" id="EJD64621.1"/>
    </source>
</evidence>
<dbReference type="eggNOG" id="COG1466">
    <property type="taxonomic scope" value="Bacteria"/>
</dbReference>
<sequence length="328" mass="34898">MPQGRIHIVSGADDFLSDQRVRELKDKAHAALPDAEVIELDAASCTSFDFDEAVSPSLLSDASVVVISHGEDMAEDVGRALVSYCSDARASASPAASIVIVQHNGSAKGSGIIRRAQAAGAAVDKVADLKNANSRTNFVRQRFEMYGRRINNDAAQFIADTLGARTGEIAALCRQLCDDFPDNPMTLAIARTYLSADPQVTGFTVADLAIGGDLAQAIIGMRNAVIQGIDPLAILGAIAVKIRSMAKASAVDQGKITPAEAKMSPWQLRNARHDVRGWTSEGLGNCIQIAAWVDEQCKSNGADPLYAMEYLLKAIASKGNIRMDGINR</sequence>
<evidence type="ECO:0000256" key="6">
    <source>
        <dbReference type="ARBA" id="ARBA00034754"/>
    </source>
</evidence>
<dbReference type="EC" id="2.7.7.7" evidence="1"/>
<keyword evidence="2" id="KW-0808">Transferase</keyword>
<dbReference type="Pfam" id="PF21694">
    <property type="entry name" value="DNA_pol3_delta_C"/>
    <property type="match status" value="1"/>
</dbReference>
<dbReference type="Gene3D" id="3.40.50.300">
    <property type="entry name" value="P-loop containing nucleotide triphosphate hydrolases"/>
    <property type="match status" value="1"/>
</dbReference>
<dbReference type="Gene3D" id="1.20.272.10">
    <property type="match status" value="1"/>
</dbReference>
<evidence type="ECO:0000256" key="7">
    <source>
        <dbReference type="ARBA" id="ARBA00049244"/>
    </source>
</evidence>
<accession>J0WZT1</accession>
<comment type="caution">
    <text evidence="9">The sequence shown here is derived from an EMBL/GenBank/DDBJ whole genome shotgun (WGS) entry which is preliminary data.</text>
</comment>
<evidence type="ECO:0000259" key="8">
    <source>
        <dbReference type="Pfam" id="PF21694"/>
    </source>
</evidence>
<keyword evidence="10" id="KW-1185">Reference proteome</keyword>
<keyword evidence="3" id="KW-0548">Nucleotidyltransferase</keyword>
<dbReference type="SUPFAM" id="SSF48019">
    <property type="entry name" value="post-AAA+ oligomerization domain-like"/>
    <property type="match status" value="1"/>
</dbReference>
<organism evidence="9 10">
    <name type="scientific">Scardovia wiggsiae F0424</name>
    <dbReference type="NCBI Taxonomy" id="857290"/>
    <lineage>
        <taxon>Bacteria</taxon>
        <taxon>Bacillati</taxon>
        <taxon>Actinomycetota</taxon>
        <taxon>Actinomycetes</taxon>
        <taxon>Bifidobacteriales</taxon>
        <taxon>Bifidobacteriaceae</taxon>
        <taxon>Scardovia</taxon>
    </lineage>
</organism>
<dbReference type="GO" id="GO:0003887">
    <property type="term" value="F:DNA-directed DNA polymerase activity"/>
    <property type="evidence" value="ECO:0007669"/>
    <property type="project" value="UniProtKB-KW"/>
</dbReference>
<dbReference type="PANTHER" id="PTHR34388:SF1">
    <property type="entry name" value="DNA POLYMERASE III SUBUNIT DELTA"/>
    <property type="match status" value="1"/>
</dbReference>
<dbReference type="InterPro" id="IPR008921">
    <property type="entry name" value="DNA_pol3_clamp-load_cplx_C"/>
</dbReference>
<dbReference type="RefSeq" id="WP_007148179.1">
    <property type="nucleotide sequence ID" value="NZ_AKCI01000001.1"/>
</dbReference>
<proteinExistence type="inferred from homology"/>
<dbReference type="HOGENOM" id="CLU_052338_0_0_11"/>
<name>J0WZT1_9BIFI</name>
<evidence type="ECO:0000256" key="4">
    <source>
        <dbReference type="ARBA" id="ARBA00022705"/>
    </source>
</evidence>
<keyword evidence="5" id="KW-0239">DNA-directed DNA polymerase</keyword>
<dbReference type="InterPro" id="IPR048466">
    <property type="entry name" value="DNA_pol3_delta-like_C"/>
</dbReference>